<protein>
    <recommendedName>
        <fullName evidence="1">Replication-associated protein ORF2/G2P domain-containing protein</fullName>
    </recommendedName>
</protein>
<dbReference type="Proteomes" id="UP000886804">
    <property type="component" value="Unassembled WGS sequence"/>
</dbReference>
<name>A0A9D2LA29_9FIRM</name>
<accession>A0A9D2LA29</accession>
<dbReference type="InterPro" id="IPR056906">
    <property type="entry name" value="ORF2/G2P_dom"/>
</dbReference>
<sequence>MSYLIHIVDLPYKREVEKVHSSRYGKKGIRCAPKSKPTKEEMKKINERNRIKKLRRKIELNFDFGDYHTVLTYRKEDRPDPQEAKKRLKEFLKAMRKAYQSQGQPLKYIVVTEYENSAIHHHLIINDIGRTPAMVRKLWNHGNAFFTVVRERGDVEDLAAYLVKETQKSFRNPDNPSKLSYSCSRNLKPVIVKTKVVSAGTWRKEPVAPEGYWIAKDSIVTGYSKITGYPYQYYTCYKITPDMKDDGSWIKPRERRRRGS</sequence>
<proteinExistence type="predicted"/>
<comment type="caution">
    <text evidence="2">The sequence shown here is derived from an EMBL/GenBank/DDBJ whole genome shotgun (WGS) entry which is preliminary data.</text>
</comment>
<reference evidence="2" key="2">
    <citation type="submission" date="2021-04" db="EMBL/GenBank/DDBJ databases">
        <authorList>
            <person name="Gilroy R."/>
        </authorList>
    </citation>
    <scope>NUCLEOTIDE SEQUENCE</scope>
    <source>
        <strain evidence="2">CHK188-4685</strain>
    </source>
</reference>
<dbReference type="AlphaFoldDB" id="A0A9D2LA29"/>
<evidence type="ECO:0000313" key="2">
    <source>
        <dbReference type="EMBL" id="HJB08641.1"/>
    </source>
</evidence>
<evidence type="ECO:0000259" key="1">
    <source>
        <dbReference type="Pfam" id="PF23343"/>
    </source>
</evidence>
<gene>
    <name evidence="2" type="ORF">H9716_12400</name>
</gene>
<dbReference type="EMBL" id="DWYS01000145">
    <property type="protein sequence ID" value="HJB08641.1"/>
    <property type="molecule type" value="Genomic_DNA"/>
</dbReference>
<evidence type="ECO:0000313" key="3">
    <source>
        <dbReference type="Proteomes" id="UP000886804"/>
    </source>
</evidence>
<dbReference type="Pfam" id="PF23343">
    <property type="entry name" value="REP_ORF2-G2P"/>
    <property type="match status" value="1"/>
</dbReference>
<reference evidence="2" key="1">
    <citation type="journal article" date="2021" name="PeerJ">
        <title>Extensive microbial diversity within the chicken gut microbiome revealed by metagenomics and culture.</title>
        <authorList>
            <person name="Gilroy R."/>
            <person name="Ravi A."/>
            <person name="Getino M."/>
            <person name="Pursley I."/>
            <person name="Horton D.L."/>
            <person name="Alikhan N.F."/>
            <person name="Baker D."/>
            <person name="Gharbi K."/>
            <person name="Hall N."/>
            <person name="Watson M."/>
            <person name="Adriaenssens E.M."/>
            <person name="Foster-Nyarko E."/>
            <person name="Jarju S."/>
            <person name="Secka A."/>
            <person name="Antonio M."/>
            <person name="Oren A."/>
            <person name="Chaudhuri R.R."/>
            <person name="La Ragione R."/>
            <person name="Hildebrand F."/>
            <person name="Pallen M.J."/>
        </authorList>
    </citation>
    <scope>NUCLEOTIDE SEQUENCE</scope>
    <source>
        <strain evidence="2">CHK188-4685</strain>
    </source>
</reference>
<organism evidence="2 3">
    <name type="scientific">Candidatus Enterocloster faecavium</name>
    <dbReference type="NCBI Taxonomy" id="2838560"/>
    <lineage>
        <taxon>Bacteria</taxon>
        <taxon>Bacillati</taxon>
        <taxon>Bacillota</taxon>
        <taxon>Clostridia</taxon>
        <taxon>Lachnospirales</taxon>
        <taxon>Lachnospiraceae</taxon>
        <taxon>Enterocloster</taxon>
    </lineage>
</organism>
<feature type="domain" description="Replication-associated protein ORF2/G2P" evidence="1">
    <location>
        <begin position="70"/>
        <end position="169"/>
    </location>
</feature>